<name>I7ZIG0_9GAMM</name>
<dbReference type="Gene3D" id="1.20.1250.20">
    <property type="entry name" value="MFS general substrate transporter like domains"/>
    <property type="match status" value="1"/>
</dbReference>
<keyword evidence="3 7" id="KW-0812">Transmembrane</keyword>
<feature type="transmembrane region" description="Helical" evidence="7">
    <location>
        <begin position="86"/>
        <end position="103"/>
    </location>
</feature>
<feature type="transmembrane region" description="Helical" evidence="7">
    <location>
        <begin position="571"/>
        <end position="594"/>
    </location>
</feature>
<feature type="transmembrane region" description="Helical" evidence="7">
    <location>
        <begin position="181"/>
        <end position="201"/>
    </location>
</feature>
<evidence type="ECO:0000256" key="6">
    <source>
        <dbReference type="ARBA" id="ARBA00023136"/>
    </source>
</evidence>
<keyword evidence="9" id="KW-1185">Reference proteome</keyword>
<evidence type="ECO:0000256" key="5">
    <source>
        <dbReference type="ARBA" id="ARBA00022989"/>
    </source>
</evidence>
<dbReference type="PANTHER" id="PTHR11654">
    <property type="entry name" value="OLIGOPEPTIDE TRANSPORTER-RELATED"/>
    <property type="match status" value="1"/>
</dbReference>
<dbReference type="InterPro" id="IPR000109">
    <property type="entry name" value="POT_fam"/>
</dbReference>
<dbReference type="GO" id="GO:0015833">
    <property type="term" value="P:peptide transport"/>
    <property type="evidence" value="ECO:0007669"/>
    <property type="project" value="UniProtKB-KW"/>
</dbReference>
<dbReference type="InterPro" id="IPR036259">
    <property type="entry name" value="MFS_trans_sf"/>
</dbReference>
<evidence type="ECO:0008006" key="10">
    <source>
        <dbReference type="Google" id="ProtNLM"/>
    </source>
</evidence>
<evidence type="ECO:0000256" key="7">
    <source>
        <dbReference type="SAM" id="Phobius"/>
    </source>
</evidence>
<keyword evidence="4" id="KW-0653">Protein transport</keyword>
<dbReference type="InterPro" id="IPR005279">
    <property type="entry name" value="Dipep/tripep_permease"/>
</dbReference>
<comment type="subcellular location">
    <subcellularLocation>
        <location evidence="1">Membrane</location>
        <topology evidence="1">Multi-pass membrane protein</topology>
    </subcellularLocation>
</comment>
<organism evidence="8 9">
    <name type="scientific">Hydrocarboniphaga effusa AP103</name>
    <dbReference type="NCBI Taxonomy" id="1172194"/>
    <lineage>
        <taxon>Bacteria</taxon>
        <taxon>Pseudomonadati</taxon>
        <taxon>Pseudomonadota</taxon>
        <taxon>Gammaproteobacteria</taxon>
        <taxon>Nevskiales</taxon>
        <taxon>Nevskiaceae</taxon>
        <taxon>Hydrocarboniphaga</taxon>
    </lineage>
</organism>
<feature type="transmembrane region" description="Helical" evidence="7">
    <location>
        <begin position="148"/>
        <end position="169"/>
    </location>
</feature>
<feature type="transmembrane region" description="Helical" evidence="7">
    <location>
        <begin position="383"/>
        <end position="400"/>
    </location>
</feature>
<comment type="similarity">
    <text evidence="2">Belongs to the major facilitator superfamily. Proton-dependent oligopeptide transporter (POT/PTR) (TC 2.A.17) family.</text>
</comment>
<dbReference type="OrthoDB" id="5351355at2"/>
<feature type="transmembrane region" description="Helical" evidence="7">
    <location>
        <begin position="284"/>
        <end position="304"/>
    </location>
</feature>
<proteinExistence type="inferred from homology"/>
<dbReference type="AlphaFoldDB" id="I7ZIG0"/>
<evidence type="ECO:0000313" key="8">
    <source>
        <dbReference type="EMBL" id="EIT71507.1"/>
    </source>
</evidence>
<feature type="transmembrane region" description="Helical" evidence="7">
    <location>
        <begin position="213"/>
        <end position="234"/>
    </location>
</feature>
<keyword evidence="4" id="KW-0571">Peptide transport</keyword>
<dbReference type="Pfam" id="PF00854">
    <property type="entry name" value="PTR2"/>
    <property type="match status" value="1"/>
</dbReference>
<dbReference type="GO" id="GO:0016020">
    <property type="term" value="C:membrane"/>
    <property type="evidence" value="ECO:0007669"/>
    <property type="project" value="UniProtKB-SubCell"/>
</dbReference>
<feature type="transmembrane region" description="Helical" evidence="7">
    <location>
        <begin position="59"/>
        <end position="79"/>
    </location>
</feature>
<dbReference type="RefSeq" id="WP_007184593.1">
    <property type="nucleotide sequence ID" value="NZ_AKGD01000001.1"/>
</dbReference>
<keyword evidence="4" id="KW-0813">Transport</keyword>
<dbReference type="SUPFAM" id="SSF103473">
    <property type="entry name" value="MFS general substrate transporter"/>
    <property type="match status" value="1"/>
</dbReference>
<feature type="transmembrane region" description="Helical" evidence="7">
    <location>
        <begin position="240"/>
        <end position="263"/>
    </location>
</feature>
<evidence type="ECO:0000313" key="9">
    <source>
        <dbReference type="Proteomes" id="UP000003704"/>
    </source>
</evidence>
<evidence type="ECO:0000256" key="3">
    <source>
        <dbReference type="ARBA" id="ARBA00022692"/>
    </source>
</evidence>
<feature type="transmembrane region" description="Helical" evidence="7">
    <location>
        <begin position="30"/>
        <end position="47"/>
    </location>
</feature>
<gene>
    <name evidence="8" type="ORF">WQQ_16440</name>
</gene>
<dbReference type="NCBIfam" id="TIGR00924">
    <property type="entry name" value="yjdL_sub1_fam"/>
    <property type="match status" value="1"/>
</dbReference>
<dbReference type="GO" id="GO:1904680">
    <property type="term" value="F:peptide transmembrane transporter activity"/>
    <property type="evidence" value="ECO:0007669"/>
    <property type="project" value="InterPro"/>
</dbReference>
<feature type="transmembrane region" description="Helical" evidence="7">
    <location>
        <begin position="350"/>
        <end position="371"/>
    </location>
</feature>
<keyword evidence="5 7" id="KW-1133">Transmembrane helix</keyword>
<dbReference type="STRING" id="1172194.WQQ_16440"/>
<feature type="transmembrane region" description="Helical" evidence="7">
    <location>
        <begin position="412"/>
        <end position="436"/>
    </location>
</feature>
<evidence type="ECO:0000256" key="2">
    <source>
        <dbReference type="ARBA" id="ARBA00005982"/>
    </source>
</evidence>
<accession>I7ZIG0</accession>
<dbReference type="EMBL" id="AKGD01000001">
    <property type="protein sequence ID" value="EIT71507.1"/>
    <property type="molecule type" value="Genomic_DNA"/>
</dbReference>
<reference evidence="8 9" key="1">
    <citation type="journal article" date="2012" name="J. Bacteriol.">
        <title>Genome Sequence of n-Alkane-Degrading Hydrocarboniphaga effusa Strain AP103T (ATCC BAA-332T).</title>
        <authorList>
            <person name="Chang H.K."/>
            <person name="Zylstra G.J."/>
            <person name="Chae J.C."/>
        </authorList>
    </citation>
    <scope>NUCLEOTIDE SEQUENCE [LARGE SCALE GENOMIC DNA]</scope>
    <source>
        <strain evidence="8 9">AP103</strain>
    </source>
</reference>
<dbReference type="Proteomes" id="UP000003704">
    <property type="component" value="Unassembled WGS sequence"/>
</dbReference>
<evidence type="ECO:0000256" key="1">
    <source>
        <dbReference type="ARBA" id="ARBA00004141"/>
    </source>
</evidence>
<comment type="caution">
    <text evidence="8">The sequence shown here is derived from an EMBL/GenBank/DDBJ whole genome shotgun (WGS) entry which is preliminary data.</text>
</comment>
<evidence type="ECO:0000256" key="4">
    <source>
        <dbReference type="ARBA" id="ARBA00022856"/>
    </source>
</evidence>
<sequence>MTSPAAAPVRTDRMPAGIPFIIANEFAERFCFYGVNAILVQYMIQFLHFGDAKAQTWQALFKAGAYFFPLLGAIVSDVFLAKFRTIISFSIVYVIGCFMIAFSTGEASMVLGMLLMAFGTGGIKPCVSTNVGDQFTSANAHLIERAFSYFYLAINIGSAFSIYFCPVLLADPEYGPRYAFGMPGVMMAFATLVFWLGRSRFAVVPAAMSRPGLALPGFLLVFFAVLAFTVFVFTASGNNILLATFTLLASLAAVAALFLKTGLRHVLPPELRAWLERSLTGEGLRIVGKLALLYLFVAFFWSLWDQSNGNSWTVQAQSALMDKHLFGFLGGVAGFEKLAAYEMLPSQVQVVNGIFIILLVPVFTFGIYPLIGRFWTVTPLRKIGIGLFVTASSFLIVASIEQRIQSGEMVSMWWQIAAYSVLTAGEVLVSITALEYSYKQAPLYMKSFIMSLFLLSTSVGNAFTAAVNSLMIEPLQATEISTGEQTWVGLANAADFVTGQKIDFAGDNGITVSDGGGKNGPLAGTFLVAEVDAGGSRVRLMDKVSRQSVASSGRYVANASEVSTYALVGPVYFLFFAGLMGSVAVLFVFFAAWFKEQTYVREDG</sequence>
<feature type="transmembrane region" description="Helical" evidence="7">
    <location>
        <begin position="448"/>
        <end position="467"/>
    </location>
</feature>
<protein>
    <recommendedName>
        <fullName evidence="10">MFS transporter</fullName>
    </recommendedName>
</protein>
<keyword evidence="6 7" id="KW-0472">Membrane</keyword>